<dbReference type="GO" id="GO:0006265">
    <property type="term" value="P:DNA topological change"/>
    <property type="evidence" value="ECO:0007669"/>
    <property type="project" value="InterPro"/>
</dbReference>
<keyword evidence="7" id="KW-0067">ATP-binding</keyword>
<dbReference type="InterPro" id="IPR014721">
    <property type="entry name" value="Ribsml_uS5_D2-typ_fold_subgr"/>
</dbReference>
<dbReference type="InterPro" id="IPR000565">
    <property type="entry name" value="Topo_IIA_B"/>
</dbReference>
<dbReference type="PRINTS" id="PR00418">
    <property type="entry name" value="TPI2FAMILY"/>
</dbReference>
<dbReference type="Pfam" id="PF01751">
    <property type="entry name" value="Toprim"/>
    <property type="match status" value="1"/>
</dbReference>
<keyword evidence="5" id="KW-0479">Metal-binding</keyword>
<keyword evidence="10" id="KW-0238">DNA-binding</keyword>
<dbReference type="FunFam" id="3.30.565.10:FF:000002">
    <property type="entry name" value="DNA gyrase subunit B"/>
    <property type="match status" value="1"/>
</dbReference>
<protein>
    <recommendedName>
        <fullName evidence="4">DNA topoisomerase (ATP-hydrolyzing)</fullName>
        <ecNumber evidence="4">5.6.2.2</ecNumber>
    </recommendedName>
</protein>
<dbReference type="AlphaFoldDB" id="A0A7C5UTK3"/>
<dbReference type="Pfam" id="PF00986">
    <property type="entry name" value="DNA_gyraseB_C"/>
    <property type="match status" value="1"/>
</dbReference>
<proteinExistence type="inferred from homology"/>
<dbReference type="NCBIfam" id="NF011501">
    <property type="entry name" value="PRK14939.1"/>
    <property type="match status" value="1"/>
</dbReference>
<comment type="catalytic activity">
    <reaction evidence="1">
        <text>ATP-dependent breakage, passage and rejoining of double-stranded DNA.</text>
        <dbReference type="EC" id="5.6.2.2"/>
    </reaction>
</comment>
<dbReference type="Gene3D" id="3.30.230.10">
    <property type="match status" value="1"/>
</dbReference>
<evidence type="ECO:0000256" key="2">
    <source>
        <dbReference type="ARBA" id="ARBA00001946"/>
    </source>
</evidence>
<dbReference type="SMART" id="SM00387">
    <property type="entry name" value="HATPase_c"/>
    <property type="match status" value="1"/>
</dbReference>
<reference evidence="13" key="1">
    <citation type="journal article" date="2020" name="mSystems">
        <title>Genome- and Community-Level Interaction Insights into Carbon Utilization and Element Cycling Functions of Hydrothermarchaeota in Hydrothermal Sediment.</title>
        <authorList>
            <person name="Zhou Z."/>
            <person name="Liu Y."/>
            <person name="Xu W."/>
            <person name="Pan J."/>
            <person name="Luo Z.H."/>
            <person name="Li M."/>
        </authorList>
    </citation>
    <scope>NUCLEOTIDE SEQUENCE [LARGE SCALE GENOMIC DNA]</scope>
    <source>
        <strain evidence="13">SpSt-1042</strain>
    </source>
</reference>
<evidence type="ECO:0000256" key="9">
    <source>
        <dbReference type="ARBA" id="ARBA00023029"/>
    </source>
</evidence>
<evidence type="ECO:0000256" key="5">
    <source>
        <dbReference type="ARBA" id="ARBA00022723"/>
    </source>
</evidence>
<dbReference type="InterPro" id="IPR006171">
    <property type="entry name" value="TOPRIM_dom"/>
</dbReference>
<comment type="similarity">
    <text evidence="3">Belongs to the type II topoisomerase GyrB family.</text>
</comment>
<evidence type="ECO:0000256" key="7">
    <source>
        <dbReference type="ARBA" id="ARBA00022840"/>
    </source>
</evidence>
<dbReference type="SMART" id="SM00433">
    <property type="entry name" value="TOP2c"/>
    <property type="match status" value="1"/>
</dbReference>
<evidence type="ECO:0000256" key="3">
    <source>
        <dbReference type="ARBA" id="ARBA00010708"/>
    </source>
</evidence>
<dbReference type="GO" id="GO:0003918">
    <property type="term" value="F:DNA topoisomerase type II (double strand cut, ATP-hydrolyzing) activity"/>
    <property type="evidence" value="ECO:0007669"/>
    <property type="project" value="UniProtKB-EC"/>
</dbReference>
<comment type="cofactor">
    <cofactor evidence="2">
        <name>Mg(2+)</name>
        <dbReference type="ChEBI" id="CHEBI:18420"/>
    </cofactor>
</comment>
<organism evidence="13">
    <name type="scientific">candidate division CPR3 bacterium</name>
    <dbReference type="NCBI Taxonomy" id="2268181"/>
    <lineage>
        <taxon>Bacteria</taxon>
        <taxon>Bacteria division CPR3</taxon>
    </lineage>
</organism>
<dbReference type="PANTHER" id="PTHR45866">
    <property type="entry name" value="DNA GYRASE/TOPOISOMERASE SUBUNIT B"/>
    <property type="match status" value="1"/>
</dbReference>
<dbReference type="SUPFAM" id="SSF54211">
    <property type="entry name" value="Ribosomal protein S5 domain 2-like"/>
    <property type="match status" value="1"/>
</dbReference>
<gene>
    <name evidence="13" type="primary">gyrB</name>
    <name evidence="13" type="ORF">ENL96_02375</name>
</gene>
<keyword evidence="11 13" id="KW-0413">Isomerase</keyword>
<dbReference type="InterPro" id="IPR003594">
    <property type="entry name" value="HATPase_dom"/>
</dbReference>
<dbReference type="SUPFAM" id="SSF56719">
    <property type="entry name" value="Type II DNA topoisomerase"/>
    <property type="match status" value="1"/>
</dbReference>
<dbReference type="Gene3D" id="3.30.565.10">
    <property type="entry name" value="Histidine kinase-like ATPase, C-terminal domain"/>
    <property type="match status" value="1"/>
</dbReference>
<dbReference type="EMBL" id="DRVY01000069">
    <property type="protein sequence ID" value="HHR92334.1"/>
    <property type="molecule type" value="Genomic_DNA"/>
</dbReference>
<dbReference type="PROSITE" id="PS50880">
    <property type="entry name" value="TOPRIM"/>
    <property type="match status" value="1"/>
</dbReference>
<keyword evidence="8" id="KW-0460">Magnesium</keyword>
<dbReference type="GO" id="GO:0005694">
    <property type="term" value="C:chromosome"/>
    <property type="evidence" value="ECO:0007669"/>
    <property type="project" value="InterPro"/>
</dbReference>
<keyword evidence="9" id="KW-0799">Topoisomerase</keyword>
<accession>A0A7C5UTK3</accession>
<evidence type="ECO:0000256" key="4">
    <source>
        <dbReference type="ARBA" id="ARBA00012895"/>
    </source>
</evidence>
<evidence type="ECO:0000256" key="11">
    <source>
        <dbReference type="ARBA" id="ARBA00023235"/>
    </source>
</evidence>
<comment type="caution">
    <text evidence="13">The sequence shown here is derived from an EMBL/GenBank/DDBJ whole genome shotgun (WGS) entry which is preliminary data.</text>
</comment>
<evidence type="ECO:0000256" key="8">
    <source>
        <dbReference type="ARBA" id="ARBA00022842"/>
    </source>
</evidence>
<sequence>MAVSRISSKNKKKIEASNRYDASKIVVLEGLEAVRKRPAMYIGNTDEMGLHQILYEIIDNAIDEALAGYCDKISVVLNKDGSVTVSDNGRGIPVDIHKQTGKSALETVMCTLHAGGKFSKEVYKVSGGLHGIGMSCTNALSEWMETRVMKDGKIYRQKYKRGVPVTPVEVIGKSKDTGTIQTFKPDPTIFSVTEYNAKTILTKLRQQAYLTPKVEFSFRDNRKSPSYEYKLFFEGGIKAYVQYLTLEDESISSIFYMKGEQDGVLVEVALRYIDDVDTEVLAFTNNIFNSEGGTHLIGFKTALTKCINDYGTKQELLRKEDRLTGEDVQEGLVAVVSVKVPNPQFEGQTKIKLNNPEVAGVVKGLVSRFLKQWLEEHPQEGKGIVEKCILSAKARRAAKAARLAVIRKGAFEGGSLPGKLADCSSRDPEISELFIVEGISAGGSTKQGRNRATQAVLPLLGKPINTEKHRIDKVLANEKLRDLIVALGCGIGDQFDIKKLRYHKIIIMTDADVDGSHIATLLLTFFYRKLRPIIENGYLYLALPPLYRIEVSSNEIYWAQNDEEREKIVEKLKKEKKKIKTIQRYKGLGEMDANQLWETTMNPKVRVLKRITIEDAEEADKIFNMLMGTQVVPRKRFIQSYAKYAELDI</sequence>
<dbReference type="GO" id="GO:0046872">
    <property type="term" value="F:metal ion binding"/>
    <property type="evidence" value="ECO:0007669"/>
    <property type="project" value="UniProtKB-KW"/>
</dbReference>
<dbReference type="InterPro" id="IPR013506">
    <property type="entry name" value="Topo_IIA_bsu_dom2"/>
</dbReference>
<dbReference type="CDD" id="cd00822">
    <property type="entry name" value="TopoII_Trans_DNA_gyrase"/>
    <property type="match status" value="1"/>
</dbReference>
<dbReference type="InterPro" id="IPR002288">
    <property type="entry name" value="DNA_gyrase_B_C"/>
</dbReference>
<dbReference type="EC" id="5.6.2.2" evidence="4"/>
<dbReference type="InterPro" id="IPR013760">
    <property type="entry name" value="Topo_IIA-like_dom_sf"/>
</dbReference>
<dbReference type="SUPFAM" id="SSF55874">
    <property type="entry name" value="ATPase domain of HSP90 chaperone/DNA topoisomerase II/histidine kinase"/>
    <property type="match status" value="1"/>
</dbReference>
<dbReference type="GO" id="GO:0003677">
    <property type="term" value="F:DNA binding"/>
    <property type="evidence" value="ECO:0007669"/>
    <property type="project" value="UniProtKB-KW"/>
</dbReference>
<dbReference type="NCBIfam" id="TIGR01059">
    <property type="entry name" value="gyrB"/>
    <property type="match status" value="1"/>
</dbReference>
<dbReference type="InterPro" id="IPR001241">
    <property type="entry name" value="Topo_IIA"/>
</dbReference>
<evidence type="ECO:0000259" key="12">
    <source>
        <dbReference type="PROSITE" id="PS50880"/>
    </source>
</evidence>
<name>A0A7C5UTK3_UNCC3</name>
<dbReference type="InterPro" id="IPR020568">
    <property type="entry name" value="Ribosomal_Su5_D2-typ_SF"/>
</dbReference>
<dbReference type="InterPro" id="IPR013759">
    <property type="entry name" value="Topo_IIA_B_C"/>
</dbReference>
<dbReference type="CDD" id="cd16928">
    <property type="entry name" value="HATPase_GyrB-like"/>
    <property type="match status" value="1"/>
</dbReference>
<dbReference type="FunFam" id="3.40.50.670:FF:000002">
    <property type="entry name" value="DNA gyrase subunit B"/>
    <property type="match status" value="1"/>
</dbReference>
<dbReference type="Gene3D" id="3.40.50.670">
    <property type="match status" value="1"/>
</dbReference>
<evidence type="ECO:0000313" key="13">
    <source>
        <dbReference type="EMBL" id="HHR92334.1"/>
    </source>
</evidence>
<dbReference type="NCBIfam" id="NF004189">
    <property type="entry name" value="PRK05644.1"/>
    <property type="match status" value="1"/>
</dbReference>
<dbReference type="GO" id="GO:0005524">
    <property type="term" value="F:ATP binding"/>
    <property type="evidence" value="ECO:0007669"/>
    <property type="project" value="UniProtKB-KW"/>
</dbReference>
<evidence type="ECO:0000256" key="10">
    <source>
        <dbReference type="ARBA" id="ARBA00023125"/>
    </source>
</evidence>
<dbReference type="InterPro" id="IPR036890">
    <property type="entry name" value="HATPase_C_sf"/>
</dbReference>
<dbReference type="PANTHER" id="PTHR45866:SF1">
    <property type="entry name" value="DNA GYRASE SUBUNIT B, MITOCHONDRIAL"/>
    <property type="match status" value="1"/>
</dbReference>
<dbReference type="Pfam" id="PF02518">
    <property type="entry name" value="HATPase_c"/>
    <property type="match status" value="1"/>
</dbReference>
<feature type="domain" description="Toprim" evidence="12">
    <location>
        <begin position="431"/>
        <end position="545"/>
    </location>
</feature>
<keyword evidence="6" id="KW-0547">Nucleotide-binding</keyword>
<dbReference type="PRINTS" id="PR01159">
    <property type="entry name" value="DNAGYRASEB"/>
</dbReference>
<dbReference type="InterPro" id="IPR011557">
    <property type="entry name" value="GyrB"/>
</dbReference>
<dbReference type="Pfam" id="PF00204">
    <property type="entry name" value="DNA_gyraseB"/>
    <property type="match status" value="1"/>
</dbReference>
<evidence type="ECO:0000256" key="1">
    <source>
        <dbReference type="ARBA" id="ARBA00000185"/>
    </source>
</evidence>
<evidence type="ECO:0000256" key="6">
    <source>
        <dbReference type="ARBA" id="ARBA00022741"/>
    </source>
</evidence>